<organism evidence="1 2">
    <name type="scientific">Saccharothrix longispora</name>
    <dbReference type="NCBI Taxonomy" id="33920"/>
    <lineage>
        <taxon>Bacteria</taxon>
        <taxon>Bacillati</taxon>
        <taxon>Actinomycetota</taxon>
        <taxon>Actinomycetes</taxon>
        <taxon>Pseudonocardiales</taxon>
        <taxon>Pseudonocardiaceae</taxon>
        <taxon>Saccharothrix</taxon>
    </lineage>
</organism>
<evidence type="ECO:0008006" key="3">
    <source>
        <dbReference type="Google" id="ProtNLM"/>
    </source>
</evidence>
<dbReference type="EMBL" id="JAVDSG010000001">
    <property type="protein sequence ID" value="MDR6598430.1"/>
    <property type="molecule type" value="Genomic_DNA"/>
</dbReference>
<comment type="caution">
    <text evidence="1">The sequence shown here is derived from an EMBL/GenBank/DDBJ whole genome shotgun (WGS) entry which is preliminary data.</text>
</comment>
<keyword evidence="2" id="KW-1185">Reference proteome</keyword>
<proteinExistence type="predicted"/>
<reference evidence="1 2" key="1">
    <citation type="submission" date="2023-07" db="EMBL/GenBank/DDBJ databases">
        <title>Sequencing the genomes of 1000 actinobacteria strains.</title>
        <authorList>
            <person name="Klenk H.-P."/>
        </authorList>
    </citation>
    <scope>NUCLEOTIDE SEQUENCE [LARGE SCALE GENOMIC DNA]</scope>
    <source>
        <strain evidence="1 2">DSM 43749</strain>
    </source>
</reference>
<sequence length="318" mass="35685">MTKVQDIVFAALSGLHKRNGVLSVDLDERVRPDFSVLFAMPADRGDVLRVKLEEYLERLMVGLSDEQELVARGTLNLGARPVLGSLTERMEVLAAELHVDRRTVRRRMNEAYRNMAIRAERGDAALTGDGYGGKGWYVDVFDVVLRLDRPTPEAIERRTIVVTAPSLERITTSVDVPRHPHADTAPRPELETEIVFGGLLAGRGRGSTTNFSLDIDLPRTMARGDRHTYELISRIPPGQAMAPRYVCVPYRSCRYFVLRVRFDPEHLPDAVWKHDGVPHSVVHDGYPAKELLQPDGAHEVVVEFRDLLNGCAYGVQWA</sequence>
<evidence type="ECO:0000313" key="2">
    <source>
        <dbReference type="Proteomes" id="UP001268819"/>
    </source>
</evidence>
<dbReference type="RefSeq" id="WP_310313021.1">
    <property type="nucleotide sequence ID" value="NZ_BAAAXB010000001.1"/>
</dbReference>
<gene>
    <name evidence="1" type="ORF">J2S66_006814</name>
</gene>
<protein>
    <recommendedName>
        <fullName evidence="3">Sigma-70-like protein</fullName>
    </recommendedName>
</protein>
<dbReference type="Proteomes" id="UP001268819">
    <property type="component" value="Unassembled WGS sequence"/>
</dbReference>
<evidence type="ECO:0000313" key="1">
    <source>
        <dbReference type="EMBL" id="MDR6598430.1"/>
    </source>
</evidence>
<name>A0ABU1Q6A1_9PSEU</name>
<accession>A0ABU1Q6A1</accession>